<dbReference type="InterPro" id="IPR010540">
    <property type="entry name" value="CmpB_TMEM229"/>
</dbReference>
<keyword evidence="3" id="KW-1185">Reference proteome</keyword>
<comment type="caution">
    <text evidence="2">The sequence shown here is derived from an EMBL/GenBank/DDBJ whole genome shotgun (WGS) entry which is preliminary data.</text>
</comment>
<dbReference type="RefSeq" id="WP_207675879.1">
    <property type="nucleotide sequence ID" value="NZ_JAFREM010000053.1"/>
</dbReference>
<dbReference type="Pfam" id="PF06541">
    <property type="entry name" value="ABC_trans_CmpB"/>
    <property type="match status" value="1"/>
</dbReference>
<feature type="transmembrane region" description="Helical" evidence="1">
    <location>
        <begin position="108"/>
        <end position="126"/>
    </location>
</feature>
<organism evidence="2 3">
    <name type="scientific">Candidatus Enterococcus moelleringii</name>
    <dbReference type="NCBI Taxonomy" id="2815325"/>
    <lineage>
        <taxon>Bacteria</taxon>
        <taxon>Bacillati</taxon>
        <taxon>Bacillota</taxon>
        <taxon>Bacilli</taxon>
        <taxon>Lactobacillales</taxon>
        <taxon>Enterococcaceae</taxon>
        <taxon>Enterococcus</taxon>
    </lineage>
</organism>
<feature type="transmembrane region" description="Helical" evidence="1">
    <location>
        <begin position="146"/>
        <end position="164"/>
    </location>
</feature>
<feature type="transmembrane region" description="Helical" evidence="1">
    <location>
        <begin position="6"/>
        <end position="26"/>
    </location>
</feature>
<feature type="transmembrane region" description="Helical" evidence="1">
    <location>
        <begin position="67"/>
        <end position="88"/>
    </location>
</feature>
<accession>A0ABS3LGY4</accession>
<keyword evidence="1" id="KW-0812">Transmembrane</keyword>
<evidence type="ECO:0000313" key="2">
    <source>
        <dbReference type="EMBL" id="MBO1308890.1"/>
    </source>
</evidence>
<name>A0ABS3LGY4_9ENTE</name>
<reference evidence="2 3" key="1">
    <citation type="submission" date="2021-03" db="EMBL/GenBank/DDBJ databases">
        <title>Enterococcal diversity collection.</title>
        <authorList>
            <person name="Gilmore M.S."/>
            <person name="Schwartzman J."/>
            <person name="Van Tyne D."/>
            <person name="Martin M."/>
            <person name="Earl A.M."/>
            <person name="Manson A.L."/>
            <person name="Straub T."/>
            <person name="Salamzade R."/>
            <person name="Saavedra J."/>
            <person name="Lebreton F."/>
            <person name="Prichula J."/>
            <person name="Schaufler K."/>
            <person name="Gaca A."/>
            <person name="Sgardioli B."/>
            <person name="Wagenaar J."/>
            <person name="Strong T."/>
        </authorList>
    </citation>
    <scope>NUCLEOTIDE SEQUENCE [LARGE SCALE GENOMIC DNA]</scope>
    <source>
        <strain evidence="2 3">669A</strain>
    </source>
</reference>
<keyword evidence="1" id="KW-0472">Membrane</keyword>
<dbReference type="EMBL" id="JAFREM010000053">
    <property type="protein sequence ID" value="MBO1308890.1"/>
    <property type="molecule type" value="Genomic_DNA"/>
</dbReference>
<proteinExistence type="predicted"/>
<evidence type="ECO:0000256" key="1">
    <source>
        <dbReference type="SAM" id="Phobius"/>
    </source>
</evidence>
<gene>
    <name evidence="2" type="ORF">JZO70_22165</name>
</gene>
<evidence type="ECO:0000313" key="3">
    <source>
        <dbReference type="Proteomes" id="UP000664601"/>
    </source>
</evidence>
<dbReference type="Proteomes" id="UP000664601">
    <property type="component" value="Unassembled WGS sequence"/>
</dbReference>
<feature type="transmembrane region" description="Helical" evidence="1">
    <location>
        <begin position="38"/>
        <end position="61"/>
    </location>
</feature>
<keyword evidence="1" id="KW-1133">Transmembrane helix</keyword>
<evidence type="ECO:0008006" key="4">
    <source>
        <dbReference type="Google" id="ProtNLM"/>
    </source>
</evidence>
<protein>
    <recommendedName>
        <fullName evidence="4">ABC transporter permease</fullName>
    </recommendedName>
</protein>
<sequence>MEREFSIVVLLFFCYSFIGWVWESIYCSLRAKHFVYRGFLLGPITPIYGFGVLGVLYFIAPYQNREIVVFGLAFLLVTVLEYVTSVLLEELFQASLWDYKDMPLNINGRVAVPVSIFWGLCCLFIVERLNPWLLGIVAGWENRFGIYLPIILLMAVSFDLGFTLSSVHSFRRGLNEISNAIQEKKEQLQLAVEENMDVPAQRLSEIKQQVTDRYDWLTELVEQNDLKNRLPHLNFQERRLLSSFPRMKSKEITTSIEEIRKLVKEMRKKEK</sequence>